<dbReference type="PANTHER" id="PTHR11136">
    <property type="entry name" value="FOLYLPOLYGLUTAMATE SYNTHASE-RELATED"/>
    <property type="match status" value="1"/>
</dbReference>
<dbReference type="EMBL" id="RJUL01000002">
    <property type="protein sequence ID" value="ROQ29881.1"/>
    <property type="molecule type" value="Genomic_DNA"/>
</dbReference>
<evidence type="ECO:0000256" key="19">
    <source>
        <dbReference type="ARBA" id="ARBA00047493"/>
    </source>
</evidence>
<keyword evidence="11" id="KW-0479">Metal-binding</keyword>
<feature type="domain" description="Mur ligase central" evidence="24">
    <location>
        <begin position="50"/>
        <end position="189"/>
    </location>
</feature>
<comment type="pathway">
    <text evidence="3">Cofactor biosynthesis; tetrahydrofolate biosynthesis; 7,8-dihydrofolate from 2-amino-4-hydroxy-6-hydroxymethyl-7,8-dihydropteridine diphosphate and 4-aminobenzoate: step 2/2.</text>
</comment>
<comment type="similarity">
    <text evidence="5">Belongs to the folylpolyglutamate synthase family.</text>
</comment>
<dbReference type="GO" id="GO:0046656">
    <property type="term" value="P:folic acid biosynthetic process"/>
    <property type="evidence" value="ECO:0007669"/>
    <property type="project" value="UniProtKB-KW"/>
</dbReference>
<dbReference type="GO" id="GO:0005524">
    <property type="term" value="F:ATP binding"/>
    <property type="evidence" value="ECO:0007669"/>
    <property type="project" value="UniProtKB-KW"/>
</dbReference>
<keyword evidence="14" id="KW-0460">Magnesium</keyword>
<dbReference type="EC" id="6.3.2.17" evidence="8"/>
<evidence type="ECO:0000259" key="24">
    <source>
        <dbReference type="Pfam" id="PF08245"/>
    </source>
</evidence>
<dbReference type="Pfam" id="PF02875">
    <property type="entry name" value="Mur_ligase_C"/>
    <property type="match status" value="1"/>
</dbReference>
<dbReference type="PROSITE" id="PS01012">
    <property type="entry name" value="FOLYLPOLYGLU_SYNT_2"/>
    <property type="match status" value="1"/>
</dbReference>
<evidence type="ECO:0000256" key="21">
    <source>
        <dbReference type="ARBA" id="ARBA00049035"/>
    </source>
</evidence>
<dbReference type="Gene3D" id="3.90.190.20">
    <property type="entry name" value="Mur ligase, C-terminal domain"/>
    <property type="match status" value="1"/>
</dbReference>
<evidence type="ECO:0000256" key="13">
    <source>
        <dbReference type="ARBA" id="ARBA00022840"/>
    </source>
</evidence>
<dbReference type="Pfam" id="PF08245">
    <property type="entry name" value="Mur_ligase_M"/>
    <property type="match status" value="1"/>
</dbReference>
<accession>A0A3N1PRY5</accession>
<evidence type="ECO:0000256" key="15">
    <source>
        <dbReference type="ARBA" id="ARBA00022909"/>
    </source>
</evidence>
<evidence type="ECO:0000256" key="20">
    <source>
        <dbReference type="ARBA" id="ARBA00047808"/>
    </source>
</evidence>
<dbReference type="InterPro" id="IPR018109">
    <property type="entry name" value="Folylpolyglutamate_synth_CS"/>
</dbReference>
<dbReference type="RefSeq" id="WP_123420750.1">
    <property type="nucleotide sequence ID" value="NZ_RJUL01000002.1"/>
</dbReference>
<organism evidence="25 26">
    <name type="scientific">Gallaecimonas pentaromativorans</name>
    <dbReference type="NCBI Taxonomy" id="584787"/>
    <lineage>
        <taxon>Bacteria</taxon>
        <taxon>Pseudomonadati</taxon>
        <taxon>Pseudomonadota</taxon>
        <taxon>Gammaproteobacteria</taxon>
        <taxon>Enterobacterales</taxon>
        <taxon>Gallaecimonadaceae</taxon>
        <taxon>Gallaecimonas</taxon>
    </lineage>
</organism>
<evidence type="ECO:0000256" key="2">
    <source>
        <dbReference type="ARBA" id="ARBA00002714"/>
    </source>
</evidence>
<evidence type="ECO:0000256" key="1">
    <source>
        <dbReference type="ARBA" id="ARBA00001946"/>
    </source>
</evidence>
<dbReference type="SUPFAM" id="SSF53623">
    <property type="entry name" value="MurD-like peptide ligases, catalytic domain"/>
    <property type="match status" value="1"/>
</dbReference>
<dbReference type="EC" id="6.3.2.12" evidence="7"/>
<dbReference type="Proteomes" id="UP000268033">
    <property type="component" value="Unassembled WGS sequence"/>
</dbReference>
<dbReference type="GO" id="GO:0005737">
    <property type="term" value="C:cytoplasm"/>
    <property type="evidence" value="ECO:0007669"/>
    <property type="project" value="TreeGrafter"/>
</dbReference>
<comment type="subunit">
    <text evidence="6">Monomer.</text>
</comment>
<dbReference type="InterPro" id="IPR001645">
    <property type="entry name" value="Folylpolyglutamate_synth"/>
</dbReference>
<protein>
    <recommendedName>
        <fullName evidence="9">Dihydrofolate synthase/folylpolyglutamate synthase</fullName>
        <ecNumber evidence="7">6.3.2.12</ecNumber>
        <ecNumber evidence="8">6.3.2.17</ecNumber>
    </recommendedName>
    <alternativeName>
        <fullName evidence="18">Folylpoly-gamma-glutamate synthetase-dihydrofolate synthetase</fullName>
    </alternativeName>
    <alternativeName>
        <fullName evidence="16">Folylpolyglutamate synthetase</fullName>
    </alternativeName>
    <alternativeName>
        <fullName evidence="17">Tetrahydrofolylpolyglutamate synthase</fullName>
    </alternativeName>
</protein>
<dbReference type="PROSITE" id="PS01011">
    <property type="entry name" value="FOLYLPOLYGLU_SYNT_1"/>
    <property type="match status" value="1"/>
</dbReference>
<dbReference type="InterPro" id="IPR004101">
    <property type="entry name" value="Mur_ligase_C"/>
</dbReference>
<sequence>MTIFSGQSLADWLFHLENLHQSAIDMGLERVRSVADDAKLLPLPAKTLLVGGTNGKGTTCAMLESMLMAAGYSVAVYSSPHLIDYRERLRVNGKMLSEAEHCQAFAAIEQARGQTSLTYFEFSTLAALWLCHQHSLDVVILEVGLGGRLDATNIVDADVAVVTSIDLDHQAFLGNTRESVAREKVGIARHGKPLVCGEPQPTAVFLEEVLRIGARLKWVGRDFHYEDQGLSWTFNGQDYARPSLPLPNAATALQTLSLLGLEVSVDAINQGLSQARLPGRMQVLGRSPLVLADVAHNPHAARYLNAELERRYPGKVIHGVCAMLSDKDIAGTLAEMSAISCWYPAELPGVGRAAPAATLGKLLGKDKTFADVKTALQAAIKVAGPDSVVIVFGSFYTVAQVLPVGE</sequence>
<feature type="domain" description="Mur ligase C-terminal" evidence="23">
    <location>
        <begin position="279"/>
        <end position="395"/>
    </location>
</feature>
<evidence type="ECO:0000256" key="10">
    <source>
        <dbReference type="ARBA" id="ARBA00022598"/>
    </source>
</evidence>
<evidence type="ECO:0000256" key="6">
    <source>
        <dbReference type="ARBA" id="ARBA00011245"/>
    </source>
</evidence>
<evidence type="ECO:0000259" key="23">
    <source>
        <dbReference type="Pfam" id="PF02875"/>
    </source>
</evidence>
<evidence type="ECO:0000256" key="7">
    <source>
        <dbReference type="ARBA" id="ARBA00013023"/>
    </source>
</evidence>
<evidence type="ECO:0000313" key="25">
    <source>
        <dbReference type="EMBL" id="ROQ29881.1"/>
    </source>
</evidence>
<comment type="cofactor">
    <cofactor evidence="1">
        <name>Mg(2+)</name>
        <dbReference type="ChEBI" id="CHEBI:18420"/>
    </cofactor>
</comment>
<dbReference type="InterPro" id="IPR036615">
    <property type="entry name" value="Mur_ligase_C_dom_sf"/>
</dbReference>
<reference evidence="25 26" key="1">
    <citation type="submission" date="2018-11" db="EMBL/GenBank/DDBJ databases">
        <title>Genomic Encyclopedia of Type Strains, Phase IV (KMG-IV): sequencing the most valuable type-strain genomes for metagenomic binning, comparative biology and taxonomic classification.</title>
        <authorList>
            <person name="Goeker M."/>
        </authorList>
    </citation>
    <scope>NUCLEOTIDE SEQUENCE [LARGE SCALE GENOMIC DNA]</scope>
    <source>
        <strain evidence="25 26">DSM 21945</strain>
    </source>
</reference>
<dbReference type="PANTHER" id="PTHR11136:SF0">
    <property type="entry name" value="DIHYDROFOLATE SYNTHETASE-RELATED"/>
    <property type="match status" value="1"/>
</dbReference>
<evidence type="ECO:0000256" key="11">
    <source>
        <dbReference type="ARBA" id="ARBA00022723"/>
    </source>
</evidence>
<evidence type="ECO:0000256" key="18">
    <source>
        <dbReference type="ARBA" id="ARBA00032510"/>
    </source>
</evidence>
<dbReference type="AlphaFoldDB" id="A0A3N1PRY5"/>
<comment type="catalytic activity">
    <reaction evidence="22">
        <text>7,8-dihydropteroate + L-glutamate + ATP = 7,8-dihydrofolate + ADP + phosphate + H(+)</text>
        <dbReference type="Rhea" id="RHEA:23584"/>
        <dbReference type="ChEBI" id="CHEBI:15378"/>
        <dbReference type="ChEBI" id="CHEBI:17839"/>
        <dbReference type="ChEBI" id="CHEBI:29985"/>
        <dbReference type="ChEBI" id="CHEBI:30616"/>
        <dbReference type="ChEBI" id="CHEBI:43474"/>
        <dbReference type="ChEBI" id="CHEBI:57451"/>
        <dbReference type="ChEBI" id="CHEBI:456216"/>
        <dbReference type="EC" id="6.3.2.12"/>
    </reaction>
</comment>
<proteinExistence type="inferred from homology"/>
<dbReference type="InterPro" id="IPR013221">
    <property type="entry name" value="Mur_ligase_cen"/>
</dbReference>
<comment type="caution">
    <text evidence="25">The sequence shown here is derived from an EMBL/GenBank/DDBJ whole genome shotgun (WGS) entry which is preliminary data.</text>
</comment>
<evidence type="ECO:0000256" key="5">
    <source>
        <dbReference type="ARBA" id="ARBA00008276"/>
    </source>
</evidence>
<evidence type="ECO:0000256" key="3">
    <source>
        <dbReference type="ARBA" id="ARBA00004799"/>
    </source>
</evidence>
<keyword evidence="15" id="KW-0289">Folate biosynthesis</keyword>
<keyword evidence="13" id="KW-0067">ATP-binding</keyword>
<evidence type="ECO:0000256" key="9">
    <source>
        <dbReference type="ARBA" id="ARBA00019357"/>
    </source>
</evidence>
<gene>
    <name evidence="25" type="ORF">EDC28_102256</name>
</gene>
<comment type="catalytic activity">
    <reaction evidence="20">
        <text>10-formyltetrahydrofolyl-(gamma-L-Glu)(n) + L-glutamate + ATP = 10-formyltetrahydrofolyl-(gamma-L-Glu)(n+1) + ADP + phosphate + H(+)</text>
        <dbReference type="Rhea" id="RHEA:51904"/>
        <dbReference type="Rhea" id="RHEA-COMP:13088"/>
        <dbReference type="Rhea" id="RHEA-COMP:14300"/>
        <dbReference type="ChEBI" id="CHEBI:15378"/>
        <dbReference type="ChEBI" id="CHEBI:29985"/>
        <dbReference type="ChEBI" id="CHEBI:30616"/>
        <dbReference type="ChEBI" id="CHEBI:43474"/>
        <dbReference type="ChEBI" id="CHEBI:134413"/>
        <dbReference type="ChEBI" id="CHEBI:456216"/>
        <dbReference type="EC" id="6.3.2.17"/>
    </reaction>
</comment>
<comment type="function">
    <text evidence="2">Functions in two distinct reactions of the de novo folate biosynthetic pathway. Catalyzes the addition of a glutamate residue to dihydropteroate (7,8-dihydropteroate or H2Pte) to form dihydrofolate (7,8-dihydrofolate monoglutamate or H2Pte-Glu). Also catalyzes successive additions of L-glutamate to tetrahydrofolate or 10-formyltetrahydrofolate or 5,10-methylenetetrahydrofolate, leading to folylpolyglutamate derivatives.</text>
</comment>
<dbReference type="GO" id="GO:0046872">
    <property type="term" value="F:metal ion binding"/>
    <property type="evidence" value="ECO:0007669"/>
    <property type="project" value="UniProtKB-KW"/>
</dbReference>
<comment type="pathway">
    <text evidence="4">Cofactor biosynthesis; tetrahydrofolylpolyglutamate biosynthesis.</text>
</comment>
<dbReference type="NCBIfam" id="NF008101">
    <property type="entry name" value="PRK10846.1"/>
    <property type="match status" value="1"/>
</dbReference>
<evidence type="ECO:0000313" key="26">
    <source>
        <dbReference type="Proteomes" id="UP000268033"/>
    </source>
</evidence>
<dbReference type="InterPro" id="IPR036565">
    <property type="entry name" value="Mur-like_cat_sf"/>
</dbReference>
<evidence type="ECO:0000256" key="17">
    <source>
        <dbReference type="ARBA" id="ARBA00030592"/>
    </source>
</evidence>
<comment type="catalytic activity">
    <reaction evidence="19">
        <text>(6S)-5,6,7,8-tetrahydrofolyl-(gamma-L-Glu)(n) + L-glutamate + ATP = (6S)-5,6,7,8-tetrahydrofolyl-(gamma-L-Glu)(n+1) + ADP + phosphate + H(+)</text>
        <dbReference type="Rhea" id="RHEA:10580"/>
        <dbReference type="Rhea" id="RHEA-COMP:14738"/>
        <dbReference type="Rhea" id="RHEA-COMP:14740"/>
        <dbReference type="ChEBI" id="CHEBI:15378"/>
        <dbReference type="ChEBI" id="CHEBI:29985"/>
        <dbReference type="ChEBI" id="CHEBI:30616"/>
        <dbReference type="ChEBI" id="CHEBI:43474"/>
        <dbReference type="ChEBI" id="CHEBI:141005"/>
        <dbReference type="ChEBI" id="CHEBI:456216"/>
        <dbReference type="EC" id="6.3.2.17"/>
    </reaction>
</comment>
<dbReference type="PIRSF" id="PIRSF001563">
    <property type="entry name" value="Folylpolyglu_synth"/>
    <property type="match status" value="1"/>
</dbReference>
<dbReference type="GO" id="GO:0008841">
    <property type="term" value="F:dihydrofolate synthase activity"/>
    <property type="evidence" value="ECO:0007669"/>
    <property type="project" value="UniProtKB-EC"/>
</dbReference>
<keyword evidence="12" id="KW-0547">Nucleotide-binding</keyword>
<evidence type="ECO:0000256" key="14">
    <source>
        <dbReference type="ARBA" id="ARBA00022842"/>
    </source>
</evidence>
<dbReference type="Gene3D" id="3.40.1190.10">
    <property type="entry name" value="Mur-like, catalytic domain"/>
    <property type="match status" value="1"/>
</dbReference>
<dbReference type="NCBIfam" id="TIGR01499">
    <property type="entry name" value="folC"/>
    <property type="match status" value="1"/>
</dbReference>
<dbReference type="GO" id="GO:0046654">
    <property type="term" value="P:tetrahydrofolate biosynthetic process"/>
    <property type="evidence" value="ECO:0007669"/>
    <property type="project" value="UniProtKB-UniPathway"/>
</dbReference>
<dbReference type="STRING" id="584787.GCA_001247655_03186"/>
<dbReference type="FunFam" id="3.40.1190.10:FF:000004">
    <property type="entry name" value="Dihydrofolate synthase/folylpolyglutamate synthase"/>
    <property type="match status" value="1"/>
</dbReference>
<keyword evidence="26" id="KW-1185">Reference proteome</keyword>
<evidence type="ECO:0000256" key="8">
    <source>
        <dbReference type="ARBA" id="ARBA00013025"/>
    </source>
</evidence>
<evidence type="ECO:0000256" key="12">
    <source>
        <dbReference type="ARBA" id="ARBA00022741"/>
    </source>
</evidence>
<dbReference type="SUPFAM" id="SSF53244">
    <property type="entry name" value="MurD-like peptide ligases, peptide-binding domain"/>
    <property type="match status" value="1"/>
</dbReference>
<comment type="catalytic activity">
    <reaction evidence="21">
        <text>(6R)-5,10-methylenetetrahydrofolyl-(gamma-L-Glu)(n) + L-glutamate + ATP = (6R)-5,10-methylenetetrahydrofolyl-(gamma-L-Glu)(n+1) + ADP + phosphate + H(+)</text>
        <dbReference type="Rhea" id="RHEA:51912"/>
        <dbReference type="Rhea" id="RHEA-COMP:13257"/>
        <dbReference type="Rhea" id="RHEA-COMP:13258"/>
        <dbReference type="ChEBI" id="CHEBI:15378"/>
        <dbReference type="ChEBI" id="CHEBI:29985"/>
        <dbReference type="ChEBI" id="CHEBI:30616"/>
        <dbReference type="ChEBI" id="CHEBI:43474"/>
        <dbReference type="ChEBI" id="CHEBI:136572"/>
        <dbReference type="ChEBI" id="CHEBI:456216"/>
        <dbReference type="EC" id="6.3.2.17"/>
    </reaction>
</comment>
<evidence type="ECO:0000256" key="16">
    <source>
        <dbReference type="ARBA" id="ARBA00030048"/>
    </source>
</evidence>
<dbReference type="GO" id="GO:0004326">
    <property type="term" value="F:tetrahydrofolylpolyglutamate synthase activity"/>
    <property type="evidence" value="ECO:0007669"/>
    <property type="project" value="UniProtKB-EC"/>
</dbReference>
<name>A0A3N1PRY5_9GAMM</name>
<keyword evidence="10" id="KW-0436">Ligase</keyword>
<evidence type="ECO:0000256" key="22">
    <source>
        <dbReference type="ARBA" id="ARBA00049161"/>
    </source>
</evidence>
<dbReference type="UniPathway" id="UPA00077">
    <property type="reaction ID" value="UER00157"/>
</dbReference>
<evidence type="ECO:0000256" key="4">
    <source>
        <dbReference type="ARBA" id="ARBA00005150"/>
    </source>
</evidence>